<sequence>MEWSDTDSSTHGPGRQAQAWGFDVKDMRFRFEKEDIGYSKQQCATMAV</sequence>
<keyword evidence="2" id="KW-1185">Reference proteome</keyword>
<protein>
    <submittedName>
        <fullName evidence="1">Uncharacterized protein</fullName>
    </submittedName>
</protein>
<reference evidence="2" key="1">
    <citation type="submission" date="2014-10" db="EMBL/GenBank/DDBJ databases">
        <authorList>
            <person name="King R."/>
        </authorList>
    </citation>
    <scope>NUCLEOTIDE SEQUENCE [LARGE SCALE GENOMIC DNA]</scope>
    <source>
        <strain evidence="2">A3/5</strain>
    </source>
</reference>
<organism evidence="1 2">
    <name type="scientific">Fusarium venenatum</name>
    <dbReference type="NCBI Taxonomy" id="56646"/>
    <lineage>
        <taxon>Eukaryota</taxon>
        <taxon>Fungi</taxon>
        <taxon>Dikarya</taxon>
        <taxon>Ascomycota</taxon>
        <taxon>Pezizomycotina</taxon>
        <taxon>Sordariomycetes</taxon>
        <taxon>Hypocreomycetidae</taxon>
        <taxon>Hypocreales</taxon>
        <taxon>Nectriaceae</taxon>
        <taxon>Fusarium</taxon>
    </lineage>
</organism>
<proteinExistence type="predicted"/>
<dbReference type="AlphaFoldDB" id="A0A2L2TRM0"/>
<accession>A0A2L2TRM0</accession>
<dbReference type="EMBL" id="LN649231">
    <property type="protein sequence ID" value="CEI68731.1"/>
    <property type="molecule type" value="Genomic_DNA"/>
</dbReference>
<evidence type="ECO:0000313" key="1">
    <source>
        <dbReference type="EMBL" id="CEI68731.1"/>
    </source>
</evidence>
<name>A0A2L2TRM0_9HYPO</name>
<evidence type="ECO:0000313" key="2">
    <source>
        <dbReference type="Proteomes" id="UP000245910"/>
    </source>
</evidence>
<dbReference type="Proteomes" id="UP000245910">
    <property type="component" value="Chromosome III"/>
</dbReference>